<dbReference type="RefSeq" id="WP_095637846.1">
    <property type="nucleotide sequence ID" value="NZ_NSKC01000009.1"/>
</dbReference>
<dbReference type="EMBL" id="NSKC01000009">
    <property type="protein sequence ID" value="PAU82703.1"/>
    <property type="molecule type" value="Genomic_DNA"/>
</dbReference>
<proteinExistence type="predicted"/>
<evidence type="ECO:0000313" key="3">
    <source>
        <dbReference type="Proteomes" id="UP000218083"/>
    </source>
</evidence>
<evidence type="ECO:0000256" key="1">
    <source>
        <dbReference type="SAM" id="MobiDB-lite"/>
    </source>
</evidence>
<evidence type="ECO:0000313" key="2">
    <source>
        <dbReference type="EMBL" id="PAU82703.1"/>
    </source>
</evidence>
<dbReference type="AlphaFoldDB" id="A0A2A2FDR9"/>
<protein>
    <submittedName>
        <fullName evidence="2">Uncharacterized protein</fullName>
    </submittedName>
</protein>
<organism evidence="2 3">
    <name type="scientific">Halorubrum salipaludis</name>
    <dbReference type="NCBI Taxonomy" id="2032630"/>
    <lineage>
        <taxon>Archaea</taxon>
        <taxon>Methanobacteriati</taxon>
        <taxon>Methanobacteriota</taxon>
        <taxon>Stenosarchaea group</taxon>
        <taxon>Halobacteria</taxon>
        <taxon>Halobacteriales</taxon>
        <taxon>Haloferacaceae</taxon>
        <taxon>Halorubrum</taxon>
    </lineage>
</organism>
<dbReference type="Proteomes" id="UP000218083">
    <property type="component" value="Unassembled WGS sequence"/>
</dbReference>
<dbReference type="OrthoDB" id="328963at2157"/>
<sequence>MPRAVLLRCPVCDAVRALDGDRSDWPRGDLYATVESHVRDHSTDETKTAIRKHRAVAESTELVVSRTQLDRLPTERWRDREAATLPESLPADAMPPAAAESPSAETTGPRSRVED</sequence>
<feature type="region of interest" description="Disordered" evidence="1">
    <location>
        <begin position="74"/>
        <end position="115"/>
    </location>
</feature>
<accession>A0A2A2FDR9</accession>
<reference evidence="2 3" key="1">
    <citation type="submission" date="2017-08" db="EMBL/GenBank/DDBJ databases">
        <title>The strain WRN001 was isolated from Binhai saline alkaline soil, Tianjin, China.</title>
        <authorList>
            <person name="Liu D."/>
            <person name="Zhang G."/>
        </authorList>
    </citation>
    <scope>NUCLEOTIDE SEQUENCE [LARGE SCALE GENOMIC DNA]</scope>
    <source>
        <strain evidence="2 3">WN019</strain>
    </source>
</reference>
<gene>
    <name evidence="2" type="ORF">CK500_13995</name>
</gene>
<feature type="compositionally biased region" description="Low complexity" evidence="1">
    <location>
        <begin position="90"/>
        <end position="105"/>
    </location>
</feature>
<keyword evidence="3" id="KW-1185">Reference proteome</keyword>
<comment type="caution">
    <text evidence="2">The sequence shown here is derived from an EMBL/GenBank/DDBJ whole genome shotgun (WGS) entry which is preliminary data.</text>
</comment>
<name>A0A2A2FDR9_9EURY</name>